<organism evidence="1 2">
    <name type="scientific">Petrolisthes cinctipes</name>
    <name type="common">Flat porcelain crab</name>
    <dbReference type="NCBI Taxonomy" id="88211"/>
    <lineage>
        <taxon>Eukaryota</taxon>
        <taxon>Metazoa</taxon>
        <taxon>Ecdysozoa</taxon>
        <taxon>Arthropoda</taxon>
        <taxon>Crustacea</taxon>
        <taxon>Multicrustacea</taxon>
        <taxon>Malacostraca</taxon>
        <taxon>Eumalacostraca</taxon>
        <taxon>Eucarida</taxon>
        <taxon>Decapoda</taxon>
        <taxon>Pleocyemata</taxon>
        <taxon>Anomura</taxon>
        <taxon>Galatheoidea</taxon>
        <taxon>Porcellanidae</taxon>
        <taxon>Petrolisthes</taxon>
    </lineage>
</organism>
<evidence type="ECO:0000313" key="1">
    <source>
        <dbReference type="EMBL" id="KAK3861621.1"/>
    </source>
</evidence>
<proteinExistence type="predicted"/>
<dbReference type="EMBL" id="JAWQEG010004457">
    <property type="protein sequence ID" value="KAK3861621.1"/>
    <property type="molecule type" value="Genomic_DNA"/>
</dbReference>
<reference evidence="1" key="1">
    <citation type="submission" date="2023-10" db="EMBL/GenBank/DDBJ databases">
        <title>Genome assemblies of two species of porcelain crab, Petrolisthes cinctipes and Petrolisthes manimaculis (Anomura: Porcellanidae).</title>
        <authorList>
            <person name="Angst P."/>
        </authorList>
    </citation>
    <scope>NUCLEOTIDE SEQUENCE</scope>
    <source>
        <strain evidence="1">PB745_01</strain>
        <tissue evidence="1">Gill</tissue>
    </source>
</reference>
<dbReference type="Proteomes" id="UP001286313">
    <property type="component" value="Unassembled WGS sequence"/>
</dbReference>
<sequence length="123" mass="13555">MCVVYCASYHCVRPYSTAQQHHKPPQRNLLSVTNYTPYRNIAGVTHNLNTHPFPGTATVPADLMVVLAGNNVVDETRKEKSAAVMLGEKRPNNFLWLTALVQPFPTTPPPPPLPPPPPQPLPL</sequence>
<protein>
    <submittedName>
        <fullName evidence="1">Uncharacterized protein</fullName>
    </submittedName>
</protein>
<name>A0AAE1JZ74_PETCI</name>
<comment type="caution">
    <text evidence="1">The sequence shown here is derived from an EMBL/GenBank/DDBJ whole genome shotgun (WGS) entry which is preliminary data.</text>
</comment>
<evidence type="ECO:0000313" key="2">
    <source>
        <dbReference type="Proteomes" id="UP001286313"/>
    </source>
</evidence>
<keyword evidence="2" id="KW-1185">Reference proteome</keyword>
<gene>
    <name evidence="1" type="ORF">Pcinc_032439</name>
</gene>
<dbReference type="AlphaFoldDB" id="A0AAE1JZ74"/>
<accession>A0AAE1JZ74</accession>